<feature type="transmembrane region" description="Helical" evidence="1">
    <location>
        <begin position="151"/>
        <end position="172"/>
    </location>
</feature>
<evidence type="ECO:0000313" key="2">
    <source>
        <dbReference type="EMBL" id="PDH34859.1"/>
    </source>
</evidence>
<name>A0A2A5WEF5_9GAMM</name>
<dbReference type="Proteomes" id="UP000219329">
    <property type="component" value="Unassembled WGS sequence"/>
</dbReference>
<reference evidence="2 3" key="1">
    <citation type="submission" date="2017-08" db="EMBL/GenBank/DDBJ databases">
        <title>Fine stratification of microbial communities through a metagenomic profile of the photic zone.</title>
        <authorList>
            <person name="Haro-Moreno J.M."/>
            <person name="Lopez-Perez M."/>
            <person name="De La Torre J."/>
            <person name="Picazo A."/>
            <person name="Camacho A."/>
            <person name="Rodriguez-Valera F."/>
        </authorList>
    </citation>
    <scope>NUCLEOTIDE SEQUENCE [LARGE SCALE GENOMIC DNA]</scope>
    <source>
        <strain evidence="2">MED-G28</strain>
    </source>
</reference>
<gene>
    <name evidence="2" type="ORF">CNF02_02210</name>
</gene>
<feature type="transmembrane region" description="Helical" evidence="1">
    <location>
        <begin position="89"/>
        <end position="112"/>
    </location>
</feature>
<keyword evidence="1" id="KW-0812">Transmembrane</keyword>
<comment type="caution">
    <text evidence="2">The sequence shown here is derived from an EMBL/GenBank/DDBJ whole genome shotgun (WGS) entry which is preliminary data.</text>
</comment>
<feature type="transmembrane region" description="Helical" evidence="1">
    <location>
        <begin position="124"/>
        <end position="145"/>
    </location>
</feature>
<keyword evidence="1" id="KW-0472">Membrane</keyword>
<keyword evidence="1" id="KW-1133">Transmembrane helix</keyword>
<sequence>MTVQQGNGINPKWLGIIAVLFGILLLANHGNELLKQSVLTPGSAAELFVPADCRVDELDEEGLSQQECELMVSNVQIALASSPQWFRPAMLWLSALGIFFAIFSIGTGIAFVGGRKMNLTMTKFFFAALVAVDLCTFIAAVNTGPLLRAQYLWPTLLWFFIHLTIFAVVMSYSTSIEQENS</sequence>
<evidence type="ECO:0000313" key="3">
    <source>
        <dbReference type="Proteomes" id="UP000219329"/>
    </source>
</evidence>
<evidence type="ECO:0000256" key="1">
    <source>
        <dbReference type="SAM" id="Phobius"/>
    </source>
</evidence>
<organism evidence="2 3">
    <name type="scientific">OM182 bacterium MED-G28</name>
    <dbReference type="NCBI Taxonomy" id="1986256"/>
    <lineage>
        <taxon>Bacteria</taxon>
        <taxon>Pseudomonadati</taxon>
        <taxon>Pseudomonadota</taxon>
        <taxon>Gammaproteobacteria</taxon>
        <taxon>OMG group</taxon>
        <taxon>OM182 clade</taxon>
    </lineage>
</organism>
<dbReference type="AlphaFoldDB" id="A0A2A5WEF5"/>
<feature type="transmembrane region" description="Helical" evidence="1">
    <location>
        <begin position="12"/>
        <end position="30"/>
    </location>
</feature>
<accession>A0A2A5WEF5</accession>
<protein>
    <submittedName>
        <fullName evidence="2">Uncharacterized protein</fullName>
    </submittedName>
</protein>
<dbReference type="EMBL" id="NTJZ01000002">
    <property type="protein sequence ID" value="PDH34859.1"/>
    <property type="molecule type" value="Genomic_DNA"/>
</dbReference>
<proteinExistence type="predicted"/>